<evidence type="ECO:0000256" key="1">
    <source>
        <dbReference type="ARBA" id="ARBA00022630"/>
    </source>
</evidence>
<dbReference type="EMBL" id="CP009268">
    <property type="protein sequence ID" value="AJA50929.1"/>
    <property type="molecule type" value="Genomic_DNA"/>
</dbReference>
<dbReference type="InterPro" id="IPR029039">
    <property type="entry name" value="Flavoprotein-like_sf"/>
</dbReference>
<reference evidence="5" key="2">
    <citation type="submission" date="2015-10" db="EMBL/GenBank/DDBJ databases">
        <title>Improved Draft Genome Sequence of Clostridium pasteurianum Strain ATCC 6013 (DSM 525) Using a Hybrid Next-Generation Sequencing Approach.</title>
        <authorList>
            <person name="Pyne M.E."/>
            <person name="Utturkar S.M."/>
            <person name="Brown S.D."/>
            <person name="Moo-Young M."/>
            <person name="Chung D.A."/>
            <person name="Chou P.C."/>
        </authorList>
    </citation>
    <scope>NUCLEOTIDE SEQUENCE</scope>
    <source>
        <strain evidence="5">ATCC 6013</strain>
    </source>
</reference>
<dbReference type="Proteomes" id="UP000028042">
    <property type="component" value="Unassembled WGS sequence"/>
</dbReference>
<evidence type="ECO:0000256" key="2">
    <source>
        <dbReference type="ARBA" id="ARBA00022643"/>
    </source>
</evidence>
<accession>A0A0H3IZI0</accession>
<sequence length="218" mass="24935">MKAIAINGSPRKTWNTATLLKKALEGAKSRGAETELINLYDLNYRGCISCFACKRKDSDKFVGHCAMKDDLTEVLEKVVSSDVLIMGSPIYLGNVTGQMRSFFERLIFMNLSYDEGKLNNFYGKINTGLIYTMNITQDALDKLGYKYIFDTNERYMKLLNGESESLIVTDTYQFEDYDKYNASKFNEKHKAQIKAEQFPLDCERAFQMGERLTGICNK</sequence>
<dbReference type="RefSeq" id="WP_003447000.1">
    <property type="nucleotide sequence ID" value="NZ_ANZB01000013.1"/>
</dbReference>
<dbReference type="EMBL" id="JPGY02000001">
    <property type="protein sequence ID" value="KRU13062.1"/>
    <property type="molecule type" value="Genomic_DNA"/>
</dbReference>
<dbReference type="SUPFAM" id="SSF52218">
    <property type="entry name" value="Flavoproteins"/>
    <property type="match status" value="1"/>
</dbReference>
<keyword evidence="1" id="KW-0285">Flavoprotein</keyword>
<name>A0A0H3IZI0_CLOPA</name>
<dbReference type="PANTHER" id="PTHR43278">
    <property type="entry name" value="NAD(P)H-DEPENDENT FMN-CONTAINING OXIDOREDUCTASE YWQN-RELATED"/>
    <property type="match status" value="1"/>
</dbReference>
<dbReference type="GeneID" id="93073051"/>
<dbReference type="InterPro" id="IPR005025">
    <property type="entry name" value="FMN_Rdtase-like_dom"/>
</dbReference>
<dbReference type="eggNOG" id="COG0655">
    <property type="taxonomic scope" value="Bacteria"/>
</dbReference>
<gene>
    <name evidence="4" type="ORF">CLPA_c08410</name>
    <name evidence="5" type="ORF">CP6013_02310</name>
</gene>
<keyword evidence="2" id="KW-0288">FMN</keyword>
<feature type="domain" description="NADPH-dependent FMN reductase-like" evidence="3">
    <location>
        <begin position="1"/>
        <end position="118"/>
    </location>
</feature>
<dbReference type="InterPro" id="IPR051796">
    <property type="entry name" value="ISF_SsuE-like"/>
</dbReference>
<dbReference type="KEGG" id="cpae:CPAST_c08410"/>
<protein>
    <submittedName>
        <fullName evidence="4">Multimeric flavodoxin WrbA</fullName>
    </submittedName>
    <submittedName>
        <fullName evidence="5">NADPH-dependent FMN reductase</fullName>
    </submittedName>
</protein>
<evidence type="ECO:0000313" key="7">
    <source>
        <dbReference type="Proteomes" id="UP000030905"/>
    </source>
</evidence>
<dbReference type="PANTHER" id="PTHR43278:SF2">
    <property type="entry name" value="IRON-SULFUR FLAVOPROTEIN"/>
    <property type="match status" value="1"/>
</dbReference>
<organism evidence="4 7">
    <name type="scientific">Clostridium pasteurianum DSM 525 = ATCC 6013</name>
    <dbReference type="NCBI Taxonomy" id="1262449"/>
    <lineage>
        <taxon>Bacteria</taxon>
        <taxon>Bacillati</taxon>
        <taxon>Bacillota</taxon>
        <taxon>Clostridia</taxon>
        <taxon>Eubacteriales</taxon>
        <taxon>Clostridiaceae</taxon>
        <taxon>Clostridium</taxon>
    </lineage>
</organism>
<dbReference type="KEGG" id="cpat:CLPA_c08410"/>
<reference evidence="5 6" key="3">
    <citation type="journal article" name="Genome Announc.">
        <title>Improved Draft Genome Sequence of Clostridium pasteurianum Strain ATCC 6013 (DSM 525) Using a Hybrid Next-Generation Sequencing Approach.</title>
        <authorList>
            <person name="Pyne M.E."/>
            <person name="Utturkar S."/>
            <person name="Brown S.D."/>
            <person name="Moo-Young M."/>
            <person name="Chung D.A."/>
            <person name="Chou C.P."/>
        </authorList>
    </citation>
    <scope>NUCLEOTIDE SEQUENCE [LARGE SCALE GENOMIC DNA]</scope>
    <source>
        <strain evidence="5 6">ATCC 6013</strain>
    </source>
</reference>
<dbReference type="PATRIC" id="fig|1262449.3.peg.3264"/>
<keyword evidence="7" id="KW-1185">Reference proteome</keyword>
<dbReference type="GO" id="GO:0016491">
    <property type="term" value="F:oxidoreductase activity"/>
    <property type="evidence" value="ECO:0007669"/>
    <property type="project" value="InterPro"/>
</dbReference>
<dbReference type="Proteomes" id="UP000030905">
    <property type="component" value="Chromosome"/>
</dbReference>
<reference evidence="4 7" key="1">
    <citation type="journal article" date="2015" name="Genome Announc.">
        <title>Complete Genome Sequence of the Nitrogen-Fixing and Solvent-Producing Clostridium pasteurianum DSM 525.</title>
        <authorList>
            <person name="Poehlein A."/>
            <person name="Grosse-Honebrink A."/>
            <person name="Zhang Y."/>
            <person name="Minton N.P."/>
            <person name="Daniel R."/>
        </authorList>
    </citation>
    <scope>NUCLEOTIDE SEQUENCE [LARGE SCALE GENOMIC DNA]</scope>
    <source>
        <strain evidence="4">DSM 525</strain>
        <strain evidence="7">DSM 525 / ATCC 6013</strain>
    </source>
</reference>
<evidence type="ECO:0000313" key="4">
    <source>
        <dbReference type="EMBL" id="AJA50929.1"/>
    </source>
</evidence>
<evidence type="ECO:0000313" key="5">
    <source>
        <dbReference type="EMBL" id="KRU13062.1"/>
    </source>
</evidence>
<evidence type="ECO:0000313" key="6">
    <source>
        <dbReference type="Proteomes" id="UP000028042"/>
    </source>
</evidence>
<dbReference type="Pfam" id="PF03358">
    <property type="entry name" value="FMN_red"/>
    <property type="match status" value="1"/>
</dbReference>
<evidence type="ECO:0000259" key="3">
    <source>
        <dbReference type="Pfam" id="PF03358"/>
    </source>
</evidence>
<dbReference type="AlphaFoldDB" id="A0A0H3IZI0"/>
<dbReference type="Gene3D" id="3.40.50.360">
    <property type="match status" value="1"/>
</dbReference>
<proteinExistence type="predicted"/>